<proteinExistence type="inferred from homology"/>
<dbReference type="CDD" id="cd07742">
    <property type="entry name" value="metallo-hydrolase-like_MBL-fold"/>
    <property type="match status" value="1"/>
</dbReference>
<evidence type="ECO:0000313" key="7">
    <source>
        <dbReference type="Proteomes" id="UP000325255"/>
    </source>
</evidence>
<evidence type="ECO:0000259" key="5">
    <source>
        <dbReference type="SMART" id="SM00849"/>
    </source>
</evidence>
<evidence type="ECO:0000256" key="4">
    <source>
        <dbReference type="ARBA" id="ARBA00022833"/>
    </source>
</evidence>
<evidence type="ECO:0000256" key="3">
    <source>
        <dbReference type="ARBA" id="ARBA00022801"/>
    </source>
</evidence>
<feature type="domain" description="Metallo-beta-lactamase" evidence="5">
    <location>
        <begin position="32"/>
        <end position="254"/>
    </location>
</feature>
<dbReference type="EMBL" id="VWPK01000045">
    <property type="protein sequence ID" value="KAA5609703.1"/>
    <property type="molecule type" value="Genomic_DNA"/>
</dbReference>
<sequence length="283" mass="31313">MRIHHLNCGSMCPYGGWLFDGTTPGLGPARLCCHCLLIEAPGGLVLVDTGFGTADVTRPVPRLSRFFLALDRITLDRRDTALEQVAELGFHPGDVRHIVLTHLDFDHAGGIADFPHATVHVMAEEAAAARSRRGLLRRRRYRPAQFRAARSWREYAMPAGESWFGFASVRALTGLPPEILMVPLPGHSPGHAGVAVRTQGRWLLHAGDAVFHQGELADGPSPAPLALAYQWLMRTDRRAWRQNRERLRTLVHAQGDAVSVVCSHDFHDLLQRQREAETLKAGA</sequence>
<dbReference type="InterPro" id="IPR001279">
    <property type="entry name" value="Metallo-B-lactamas"/>
</dbReference>
<evidence type="ECO:0000256" key="2">
    <source>
        <dbReference type="ARBA" id="ARBA00022723"/>
    </source>
</evidence>
<dbReference type="Pfam" id="PF00753">
    <property type="entry name" value="Lactamase_B"/>
    <property type="match status" value="1"/>
</dbReference>
<evidence type="ECO:0000256" key="1">
    <source>
        <dbReference type="ARBA" id="ARBA00007749"/>
    </source>
</evidence>
<dbReference type="Gene3D" id="3.60.15.10">
    <property type="entry name" value="Ribonuclease Z/Hydroxyacylglutathione hydrolase-like"/>
    <property type="match status" value="1"/>
</dbReference>
<dbReference type="InterPro" id="IPR036866">
    <property type="entry name" value="RibonucZ/Hydroxyglut_hydro"/>
</dbReference>
<comment type="similarity">
    <text evidence="1">Belongs to the metallo-beta-lactamase superfamily.</text>
</comment>
<keyword evidence="4" id="KW-0862">Zinc</keyword>
<dbReference type="SMART" id="SM00849">
    <property type="entry name" value="Lactamase_B"/>
    <property type="match status" value="1"/>
</dbReference>
<gene>
    <name evidence="6" type="ORF">F1189_22690</name>
</gene>
<evidence type="ECO:0000313" key="6">
    <source>
        <dbReference type="EMBL" id="KAA5609703.1"/>
    </source>
</evidence>
<keyword evidence="2" id="KW-0479">Metal-binding</keyword>
<dbReference type="Proteomes" id="UP000325255">
    <property type="component" value="Unassembled WGS sequence"/>
</dbReference>
<dbReference type="GO" id="GO:0046872">
    <property type="term" value="F:metal ion binding"/>
    <property type="evidence" value="ECO:0007669"/>
    <property type="project" value="UniProtKB-KW"/>
</dbReference>
<dbReference type="RefSeq" id="WP_150043167.1">
    <property type="nucleotide sequence ID" value="NZ_OW485601.1"/>
</dbReference>
<comment type="caution">
    <text evidence="6">The sequence shown here is derived from an EMBL/GenBank/DDBJ whole genome shotgun (WGS) entry which is preliminary data.</text>
</comment>
<keyword evidence="7" id="KW-1185">Reference proteome</keyword>
<reference evidence="6 7" key="1">
    <citation type="submission" date="2019-09" db="EMBL/GenBank/DDBJ databases">
        <title>Genome sequence of Rhodovastum atsumiense, a diverse member of the Acetobacteraceae family of non-sulfur purple photosynthetic bacteria.</title>
        <authorList>
            <person name="Meyer T."/>
            <person name="Kyndt J."/>
        </authorList>
    </citation>
    <scope>NUCLEOTIDE SEQUENCE [LARGE SCALE GENOMIC DNA]</scope>
    <source>
        <strain evidence="6 7">DSM 21279</strain>
    </source>
</reference>
<dbReference type="InterPro" id="IPR051013">
    <property type="entry name" value="MBL_superfamily_lactonases"/>
</dbReference>
<accession>A0A5M6IN64</accession>
<dbReference type="GO" id="GO:0016787">
    <property type="term" value="F:hydrolase activity"/>
    <property type="evidence" value="ECO:0007669"/>
    <property type="project" value="UniProtKB-KW"/>
</dbReference>
<dbReference type="PANTHER" id="PTHR42978:SF3">
    <property type="entry name" value="BLR3078 PROTEIN"/>
    <property type="match status" value="1"/>
</dbReference>
<keyword evidence="3 6" id="KW-0378">Hydrolase</keyword>
<protein>
    <submittedName>
        <fullName evidence="6">MBL fold metallo-hydrolase</fullName>
    </submittedName>
</protein>
<organism evidence="6 7">
    <name type="scientific">Rhodovastum atsumiense</name>
    <dbReference type="NCBI Taxonomy" id="504468"/>
    <lineage>
        <taxon>Bacteria</taxon>
        <taxon>Pseudomonadati</taxon>
        <taxon>Pseudomonadota</taxon>
        <taxon>Alphaproteobacteria</taxon>
        <taxon>Acetobacterales</taxon>
        <taxon>Acetobacteraceae</taxon>
        <taxon>Rhodovastum</taxon>
    </lineage>
</organism>
<dbReference type="SUPFAM" id="SSF56281">
    <property type="entry name" value="Metallo-hydrolase/oxidoreductase"/>
    <property type="match status" value="1"/>
</dbReference>
<dbReference type="AlphaFoldDB" id="A0A5M6IN64"/>
<dbReference type="OrthoDB" id="9773738at2"/>
<dbReference type="PANTHER" id="PTHR42978">
    <property type="entry name" value="QUORUM-QUENCHING LACTONASE YTNP-RELATED-RELATED"/>
    <property type="match status" value="1"/>
</dbReference>
<name>A0A5M6IN64_9PROT</name>